<reference evidence="1 2" key="1">
    <citation type="submission" date="2016-06" db="EMBL/GenBank/DDBJ databases">
        <title>Comparative genomics of the ectomycorrhizal sister species Rhizopogon vinicolor and Rhizopogon vesiculosus (Basidiomycota: Boletales) reveals a divergence of the mating type B locus.</title>
        <authorList>
            <consortium name="DOE Joint Genome Institute"/>
            <person name="Mujic A.B."/>
            <person name="Kuo A."/>
            <person name="Tritt A."/>
            <person name="Lipzen A."/>
            <person name="Chen C."/>
            <person name="Johnson J."/>
            <person name="Sharma A."/>
            <person name="Barry K."/>
            <person name="Grigoriev I.V."/>
            <person name="Spatafora J.W."/>
        </authorList>
    </citation>
    <scope>NUCLEOTIDE SEQUENCE [LARGE SCALE GENOMIC DNA]</scope>
    <source>
        <strain evidence="1 2">AM-OR11-026</strain>
    </source>
</reference>
<dbReference type="InParanoid" id="A0A1B7MFF8"/>
<evidence type="ECO:0000313" key="2">
    <source>
        <dbReference type="Proteomes" id="UP000092154"/>
    </source>
</evidence>
<sequence>MKLILSGNSPHTSYFTPDPIGCSRHNLTLSLPRKKGRILLYADLFLSDTLVPTTVLAFIPAHVEVRFAHNLTVIRLEQGDRWYAAAPERKRTFSEHPGLNDLSFQACPIRSA</sequence>
<organism evidence="1 2">
    <name type="scientific">Rhizopogon vinicolor AM-OR11-026</name>
    <dbReference type="NCBI Taxonomy" id="1314800"/>
    <lineage>
        <taxon>Eukaryota</taxon>
        <taxon>Fungi</taxon>
        <taxon>Dikarya</taxon>
        <taxon>Basidiomycota</taxon>
        <taxon>Agaricomycotina</taxon>
        <taxon>Agaricomycetes</taxon>
        <taxon>Agaricomycetidae</taxon>
        <taxon>Boletales</taxon>
        <taxon>Suillineae</taxon>
        <taxon>Rhizopogonaceae</taxon>
        <taxon>Rhizopogon</taxon>
    </lineage>
</organism>
<dbReference type="EMBL" id="KV449449">
    <property type="protein sequence ID" value="OAX31335.1"/>
    <property type="molecule type" value="Genomic_DNA"/>
</dbReference>
<gene>
    <name evidence="1" type="ORF">K503DRAFT_870669</name>
</gene>
<dbReference type="OrthoDB" id="10552192at2759"/>
<accession>A0A1B7MFF8</accession>
<protein>
    <submittedName>
        <fullName evidence="1">Uncharacterized protein</fullName>
    </submittedName>
</protein>
<name>A0A1B7MFF8_9AGAM</name>
<dbReference type="AlphaFoldDB" id="A0A1B7MFF8"/>
<evidence type="ECO:0000313" key="1">
    <source>
        <dbReference type="EMBL" id="OAX31335.1"/>
    </source>
</evidence>
<keyword evidence="2" id="KW-1185">Reference proteome</keyword>
<proteinExistence type="predicted"/>
<dbReference type="Proteomes" id="UP000092154">
    <property type="component" value="Unassembled WGS sequence"/>
</dbReference>